<proteinExistence type="inferred from homology"/>
<comment type="cofactor">
    <cofactor evidence="8">
        <name>Zn(2+)</name>
        <dbReference type="ChEBI" id="CHEBI:29105"/>
    </cofactor>
    <text evidence="8">Binds 2 zinc ions per subunit.</text>
</comment>
<evidence type="ECO:0000256" key="5">
    <source>
        <dbReference type="ARBA" id="ARBA00022833"/>
    </source>
</evidence>
<dbReference type="GO" id="GO:0006269">
    <property type="term" value="P:DNA replication, synthesis of primer"/>
    <property type="evidence" value="ECO:0007669"/>
    <property type="project" value="UniProtKB-KW"/>
</dbReference>
<accession>A0A9D2QC21</accession>
<feature type="binding site" evidence="8">
    <location>
        <position position="419"/>
    </location>
    <ligand>
        <name>Zn(2+)</name>
        <dbReference type="ChEBI" id="CHEBI:29105"/>
        <label>2</label>
    </ligand>
</feature>
<reference evidence="10" key="2">
    <citation type="submission" date="2021-04" db="EMBL/GenBank/DDBJ databases">
        <authorList>
            <person name="Gilroy R."/>
        </authorList>
    </citation>
    <scope>NUCLEOTIDE SEQUENCE</scope>
    <source>
        <strain evidence="10">ChiHjej13B12-4958</strain>
    </source>
</reference>
<feature type="binding site" evidence="8">
    <location>
        <position position="416"/>
    </location>
    <ligand>
        <name>Zn(2+)</name>
        <dbReference type="ChEBI" id="CHEBI:29105"/>
        <label>2</label>
    </ligand>
</feature>
<comment type="caution">
    <text evidence="10">The sequence shown here is derived from an EMBL/GenBank/DDBJ whole genome shotgun (WGS) entry which is preliminary data.</text>
</comment>
<keyword evidence="3 8" id="KW-0479">Metal-binding</keyword>
<evidence type="ECO:0000256" key="4">
    <source>
        <dbReference type="ARBA" id="ARBA00022741"/>
    </source>
</evidence>
<evidence type="ECO:0000256" key="3">
    <source>
        <dbReference type="ARBA" id="ARBA00022723"/>
    </source>
</evidence>
<feature type="binding site" evidence="8">
    <location>
        <position position="379"/>
    </location>
    <ligand>
        <name>Zn(2+)</name>
        <dbReference type="ChEBI" id="CHEBI:29105"/>
        <label>1</label>
    </ligand>
</feature>
<feature type="binding site" evidence="8">
    <location>
        <position position="388"/>
    </location>
    <ligand>
        <name>Zn(2+)</name>
        <dbReference type="ChEBI" id="CHEBI:29105"/>
        <label>2</label>
    </ligand>
</feature>
<evidence type="ECO:0000256" key="2">
    <source>
        <dbReference type="ARBA" id="ARBA00022705"/>
    </source>
</evidence>
<evidence type="ECO:0000256" key="6">
    <source>
        <dbReference type="ARBA" id="ARBA00022840"/>
    </source>
</evidence>
<comment type="similarity">
    <text evidence="8">Belongs to the helicase family. PriA subfamily.</text>
</comment>
<dbReference type="GO" id="GO:0006310">
    <property type="term" value="P:DNA recombination"/>
    <property type="evidence" value="ECO:0007669"/>
    <property type="project" value="InterPro"/>
</dbReference>
<sequence length="677" mass="72357">MPHLDRLFDYAVPEKWDAEAQPGVKVRVRFAGRLVDALLVERRRTTDHVGDLSPLNRVISPVQILPPHLWELVNRLADRYAGTRSDVIRAIVPARHATAEKSGLFGGGASWEDLYGSLVARDDLIAAPREAAAVGWAAYRHADSFLAAVLAARPGSPARASWLWTPGEDWAARLAEMAATVAWDGGGVLLVAPDQRDVDRITAALRRFLSAAQITELTAQVGPAARYRRHLAVLAGQGRVVVGTRSAASAPVQNLRLAVLVGDGEDALVDPRAPYLHARDVLRMRSELEECALLVGGAHRTAEIQQWVEQGFSPTLRPEPTALRDRMPWIHALDDTHDAHQNYSRMPSAGYKAIRRTLDAGHPVLVQVPRRGYAPSVACSSCRTSARCRRCNGPLEIPRGGSDAQDSAAAAAAPHCRWCGAMEGNFTCTSCGGHALRMTVIGQERTAEELGRAFPGVGVTVSGGGQVKDVIADAPRLVVATPGAEPLVDGGLYGAAVLMDTWLSLGRADLRATEQTLRQWMEASCLVAAREDAGEVVLVAPTSDPTAQQLIRWDPEGAAAAELATRVEAGFPPAVTLVAADGTAASLDQLQDAWTPPSSVVDDGDVELLGPVELPAGVRRPAGLGDTEAELARRLIIRVPAGHEEEVGASLRAALSIRATRRQNDPLRVVVDPVRVG</sequence>
<feature type="binding site" evidence="8">
    <location>
        <position position="431"/>
    </location>
    <ligand>
        <name>Zn(2+)</name>
        <dbReference type="ChEBI" id="CHEBI:29105"/>
        <label>1</label>
    </ligand>
</feature>
<evidence type="ECO:0000256" key="7">
    <source>
        <dbReference type="ARBA" id="ARBA00023125"/>
    </source>
</evidence>
<dbReference type="GO" id="GO:0043138">
    <property type="term" value="F:3'-5' DNA helicase activity"/>
    <property type="evidence" value="ECO:0007669"/>
    <property type="project" value="TreeGrafter"/>
</dbReference>
<dbReference type="AlphaFoldDB" id="A0A9D2QC21"/>
<dbReference type="GO" id="GO:0006270">
    <property type="term" value="P:DNA replication initiation"/>
    <property type="evidence" value="ECO:0007669"/>
    <property type="project" value="TreeGrafter"/>
</dbReference>
<dbReference type="Gene3D" id="3.40.50.300">
    <property type="entry name" value="P-loop containing nucleotide triphosphate hydrolases"/>
    <property type="match status" value="1"/>
</dbReference>
<dbReference type="EMBL" id="DWVP01000004">
    <property type="protein sequence ID" value="HJC84453.1"/>
    <property type="molecule type" value="Genomic_DNA"/>
</dbReference>
<feature type="binding site" evidence="8">
    <location>
        <position position="428"/>
    </location>
    <ligand>
        <name>Zn(2+)</name>
        <dbReference type="ChEBI" id="CHEBI:29105"/>
        <label>1</label>
    </ligand>
</feature>
<keyword evidence="1 8" id="KW-0639">Primosome</keyword>
<comment type="caution">
    <text evidence="8">As this protein does not have any detectable helicase domains, it probably does not have helicase activity.</text>
</comment>
<dbReference type="InterPro" id="IPR041222">
    <property type="entry name" value="PriA_3primeBD"/>
</dbReference>
<dbReference type="PANTHER" id="PTHR30580:SF0">
    <property type="entry name" value="PRIMOSOMAL PROTEIN N"/>
    <property type="match status" value="1"/>
</dbReference>
<feature type="binding site" evidence="8">
    <location>
        <position position="382"/>
    </location>
    <ligand>
        <name>Zn(2+)</name>
        <dbReference type="ChEBI" id="CHEBI:29105"/>
        <label>1</label>
    </ligand>
</feature>
<dbReference type="GO" id="GO:0006302">
    <property type="term" value="P:double-strand break repair"/>
    <property type="evidence" value="ECO:0007669"/>
    <property type="project" value="InterPro"/>
</dbReference>
<gene>
    <name evidence="8" type="primary">priA</name>
    <name evidence="10" type="ORF">H9751_02685</name>
</gene>
<keyword evidence="2 8" id="KW-0235">DNA replication</keyword>
<keyword evidence="7 8" id="KW-0238">DNA-binding</keyword>
<dbReference type="Proteomes" id="UP000823858">
    <property type="component" value="Unassembled WGS sequence"/>
</dbReference>
<organism evidence="10 11">
    <name type="scientific">Candidatus Corynebacterium faecigallinarum</name>
    <dbReference type="NCBI Taxonomy" id="2838528"/>
    <lineage>
        <taxon>Bacteria</taxon>
        <taxon>Bacillati</taxon>
        <taxon>Actinomycetota</taxon>
        <taxon>Actinomycetes</taxon>
        <taxon>Mycobacteriales</taxon>
        <taxon>Corynebacteriaceae</taxon>
        <taxon>Corynebacterium</taxon>
    </lineage>
</organism>
<keyword evidence="4 8" id="KW-0547">Nucleotide-binding</keyword>
<dbReference type="PANTHER" id="PTHR30580">
    <property type="entry name" value="PRIMOSOMAL PROTEIN N"/>
    <property type="match status" value="1"/>
</dbReference>
<reference evidence="10" key="1">
    <citation type="journal article" date="2021" name="PeerJ">
        <title>Extensive microbial diversity within the chicken gut microbiome revealed by metagenomics and culture.</title>
        <authorList>
            <person name="Gilroy R."/>
            <person name="Ravi A."/>
            <person name="Getino M."/>
            <person name="Pursley I."/>
            <person name="Horton D.L."/>
            <person name="Alikhan N.F."/>
            <person name="Baker D."/>
            <person name="Gharbi K."/>
            <person name="Hall N."/>
            <person name="Watson M."/>
            <person name="Adriaenssens E.M."/>
            <person name="Foster-Nyarko E."/>
            <person name="Jarju S."/>
            <person name="Secka A."/>
            <person name="Antonio M."/>
            <person name="Oren A."/>
            <person name="Chaudhuri R.R."/>
            <person name="La Ragione R."/>
            <person name="Hildebrand F."/>
            <person name="Pallen M.J."/>
        </authorList>
    </citation>
    <scope>NUCLEOTIDE SEQUENCE</scope>
    <source>
        <strain evidence="10">ChiHjej13B12-4958</strain>
    </source>
</reference>
<evidence type="ECO:0000313" key="11">
    <source>
        <dbReference type="Proteomes" id="UP000823858"/>
    </source>
</evidence>
<dbReference type="GO" id="GO:0003677">
    <property type="term" value="F:DNA binding"/>
    <property type="evidence" value="ECO:0007669"/>
    <property type="project" value="UniProtKB-UniRule"/>
</dbReference>
<dbReference type="GO" id="GO:1990077">
    <property type="term" value="C:primosome complex"/>
    <property type="evidence" value="ECO:0007669"/>
    <property type="project" value="UniProtKB-UniRule"/>
</dbReference>
<dbReference type="InterPro" id="IPR042115">
    <property type="entry name" value="PriA_3primeBD_sf"/>
</dbReference>
<dbReference type="InterPro" id="IPR027417">
    <property type="entry name" value="P-loop_NTPase"/>
</dbReference>
<dbReference type="GO" id="GO:0008270">
    <property type="term" value="F:zinc ion binding"/>
    <property type="evidence" value="ECO:0007669"/>
    <property type="project" value="UniProtKB-UniRule"/>
</dbReference>
<feature type="binding site" evidence="8">
    <location>
        <position position="391"/>
    </location>
    <ligand>
        <name>Zn(2+)</name>
        <dbReference type="ChEBI" id="CHEBI:29105"/>
        <label>2</label>
    </ligand>
</feature>
<evidence type="ECO:0000256" key="1">
    <source>
        <dbReference type="ARBA" id="ARBA00022515"/>
    </source>
</evidence>
<comment type="subunit">
    <text evidence="8">Component of the replication restart primosome.</text>
</comment>
<evidence type="ECO:0000259" key="9">
    <source>
        <dbReference type="Pfam" id="PF17764"/>
    </source>
</evidence>
<evidence type="ECO:0000313" key="10">
    <source>
        <dbReference type="EMBL" id="HJC84453.1"/>
    </source>
</evidence>
<dbReference type="Gene3D" id="3.40.1440.60">
    <property type="entry name" value="PriA, 3(prime) DNA-binding domain"/>
    <property type="match status" value="1"/>
</dbReference>
<evidence type="ECO:0000256" key="8">
    <source>
        <dbReference type="HAMAP-Rule" id="MF_00983"/>
    </source>
</evidence>
<keyword evidence="5 8" id="KW-0862">Zinc</keyword>
<dbReference type="Pfam" id="PF17764">
    <property type="entry name" value="PriA_3primeBD"/>
    <property type="match status" value="1"/>
</dbReference>
<dbReference type="HAMAP" id="MF_00983">
    <property type="entry name" value="PriA"/>
    <property type="match status" value="1"/>
</dbReference>
<comment type="function">
    <text evidence="8">Initiates the restart of stalled replication forks, which reloads the replicative helicase on sites other than the origin of replication. Recognizes and binds to abandoned replication forks and remodels them to uncover a helicase loading site. Promotes assembly of the primosome at these replication forks.</text>
</comment>
<feature type="domain" description="Primosomal protein N' 3' DNA-binding" evidence="9">
    <location>
        <begin position="4"/>
        <end position="93"/>
    </location>
</feature>
<keyword evidence="6 8" id="KW-0067">ATP-binding</keyword>
<name>A0A9D2QC21_9CORY</name>
<dbReference type="GO" id="GO:0005524">
    <property type="term" value="F:ATP binding"/>
    <property type="evidence" value="ECO:0007669"/>
    <property type="project" value="UniProtKB-UniRule"/>
</dbReference>
<dbReference type="InterPro" id="IPR005259">
    <property type="entry name" value="PriA"/>
</dbReference>
<protein>
    <recommendedName>
        <fullName evidence="8">Probable replication restart protein PriA</fullName>
    </recommendedName>
    <alternativeName>
        <fullName evidence="8">Putative ATP-dependent DNA helicase PriA</fullName>
    </alternativeName>
</protein>